<dbReference type="UniPathway" id="UPA00213"/>
<dbReference type="GO" id="GO:0016114">
    <property type="term" value="P:terpenoid biosynthetic process"/>
    <property type="evidence" value="ECO:0007669"/>
    <property type="project" value="UniProtKB-UniPathway"/>
</dbReference>
<dbReference type="GO" id="GO:0080044">
    <property type="term" value="F:quercetin 7-O-glucosyltransferase activity"/>
    <property type="evidence" value="ECO:0007669"/>
    <property type="project" value="TreeGrafter"/>
</dbReference>
<comment type="similarity">
    <text evidence="2 5">Belongs to the UDP-glycosyltransferase family.</text>
</comment>
<organism evidence="7">
    <name type="scientific">Daucus carota subsp. sativus</name>
    <name type="common">Carrot</name>
    <dbReference type="NCBI Taxonomy" id="79200"/>
    <lineage>
        <taxon>Eukaryota</taxon>
        <taxon>Viridiplantae</taxon>
        <taxon>Streptophyta</taxon>
        <taxon>Embryophyta</taxon>
        <taxon>Tracheophyta</taxon>
        <taxon>Spermatophyta</taxon>
        <taxon>Magnoliopsida</taxon>
        <taxon>eudicotyledons</taxon>
        <taxon>Gunneridae</taxon>
        <taxon>Pentapetalae</taxon>
        <taxon>asterids</taxon>
        <taxon>campanulids</taxon>
        <taxon>Apiales</taxon>
        <taxon>Apiaceae</taxon>
        <taxon>Apioideae</taxon>
        <taxon>Scandiceae</taxon>
        <taxon>Daucinae</taxon>
        <taxon>Daucus</taxon>
        <taxon>Daucus sect. Daucus</taxon>
    </lineage>
</organism>
<keyword evidence="4" id="KW-0414">Isoprene biosynthesis</keyword>
<dbReference type="EMBL" id="LNRQ01000004">
    <property type="protein sequence ID" value="KZM98122.1"/>
    <property type="molecule type" value="Genomic_DNA"/>
</dbReference>
<dbReference type="OMA" id="WEENENQ"/>
<dbReference type="Gene3D" id="3.40.50.2000">
    <property type="entry name" value="Glycogen Phosphorylase B"/>
    <property type="match status" value="2"/>
</dbReference>
<evidence type="ECO:0000256" key="1">
    <source>
        <dbReference type="ARBA" id="ARBA00004721"/>
    </source>
</evidence>
<dbReference type="InterPro" id="IPR035595">
    <property type="entry name" value="UDP_glycos_trans_CS"/>
</dbReference>
<dbReference type="Gramene" id="KZM98122">
    <property type="protein sequence ID" value="KZM98122"/>
    <property type="gene ID" value="DCAR_014516"/>
</dbReference>
<dbReference type="KEGG" id="dcr:108216223"/>
<dbReference type="PROSITE" id="PS00375">
    <property type="entry name" value="UDPGT"/>
    <property type="match status" value="1"/>
</dbReference>
<dbReference type="PANTHER" id="PTHR11926">
    <property type="entry name" value="GLUCOSYL/GLUCURONOSYL TRANSFERASES"/>
    <property type="match status" value="1"/>
</dbReference>
<evidence type="ECO:0000256" key="2">
    <source>
        <dbReference type="ARBA" id="ARBA00009995"/>
    </source>
</evidence>
<keyword evidence="9" id="KW-1185">Reference proteome</keyword>
<name>A0A162A9N9_DAUCS</name>
<protein>
    <recommendedName>
        <fullName evidence="6">Glycosyltransferase</fullName>
        <ecNumber evidence="6">2.4.1.-</ecNumber>
    </recommendedName>
</protein>
<proteinExistence type="inferred from homology"/>
<dbReference type="InterPro" id="IPR002213">
    <property type="entry name" value="UDP_glucos_trans"/>
</dbReference>
<accession>A0A162A9N9</accession>
<dbReference type="EC" id="2.4.1.-" evidence="6"/>
<dbReference type="GO" id="GO:0016135">
    <property type="term" value="P:saponin biosynthetic process"/>
    <property type="evidence" value="ECO:0007669"/>
    <property type="project" value="UniProtKB-ARBA"/>
</dbReference>
<dbReference type="FunFam" id="3.40.50.2000:FF:000019">
    <property type="entry name" value="Glycosyltransferase"/>
    <property type="match status" value="1"/>
</dbReference>
<dbReference type="CDD" id="cd03784">
    <property type="entry name" value="GT1_Gtf-like"/>
    <property type="match status" value="1"/>
</dbReference>
<evidence type="ECO:0000313" key="9">
    <source>
        <dbReference type="Proteomes" id="UP000077755"/>
    </source>
</evidence>
<dbReference type="OrthoDB" id="5835829at2759"/>
<dbReference type="GO" id="GO:0046246">
    <property type="term" value="P:terpene biosynthetic process"/>
    <property type="evidence" value="ECO:0007669"/>
    <property type="project" value="UniProtKB-ARBA"/>
</dbReference>
<dbReference type="AlphaFoldDB" id="A0A162A9N9"/>
<reference evidence="7" key="1">
    <citation type="journal article" date="2016" name="Nat. Genet.">
        <title>A high-quality carrot genome assembly provides new insights into carotenoid accumulation and asterid genome evolution.</title>
        <authorList>
            <person name="Iorizzo M."/>
            <person name="Ellison S."/>
            <person name="Senalik D."/>
            <person name="Zeng P."/>
            <person name="Satapoomin P."/>
            <person name="Huang J."/>
            <person name="Bowman M."/>
            <person name="Iovene M."/>
            <person name="Sanseverino W."/>
            <person name="Cavagnaro P."/>
            <person name="Yildiz M."/>
            <person name="Macko-Podgorni A."/>
            <person name="Moranska E."/>
            <person name="Grzebelus E."/>
            <person name="Grzebelus D."/>
            <person name="Ashrafi H."/>
            <person name="Zheng Z."/>
            <person name="Cheng S."/>
            <person name="Spooner D."/>
            <person name="Van Deynze A."/>
            <person name="Simon P."/>
        </authorList>
    </citation>
    <scope>NUCLEOTIDE SEQUENCE [LARGE SCALE GENOMIC DNA]</scope>
    <source>
        <tissue evidence="7">Leaf</tissue>
    </source>
</reference>
<gene>
    <name evidence="7" type="ORF">DCAR_014516</name>
    <name evidence="8" type="ORF">DCAR_0416405</name>
</gene>
<comment type="pathway">
    <text evidence="1">Secondary metabolite biosynthesis; terpenoid biosynthesis.</text>
</comment>
<keyword evidence="3 5" id="KW-0808">Transferase</keyword>
<evidence type="ECO:0000256" key="4">
    <source>
        <dbReference type="ARBA" id="ARBA00023229"/>
    </source>
</evidence>
<dbReference type="SUPFAM" id="SSF53756">
    <property type="entry name" value="UDP-Glycosyltransferase/glycogen phosphorylase"/>
    <property type="match status" value="1"/>
</dbReference>
<reference evidence="8" key="2">
    <citation type="submission" date="2022-03" db="EMBL/GenBank/DDBJ databases">
        <title>Draft title - Genomic analysis of global carrot germplasm unveils the trajectory of domestication and the origin of high carotenoid orange carrot.</title>
        <authorList>
            <person name="Iorizzo M."/>
            <person name="Ellison S."/>
            <person name="Senalik D."/>
            <person name="Macko-Podgorni A."/>
            <person name="Grzebelus D."/>
            <person name="Bostan H."/>
            <person name="Rolling W."/>
            <person name="Curaba J."/>
            <person name="Simon P."/>
        </authorList>
    </citation>
    <scope>NUCLEOTIDE SEQUENCE</scope>
    <source>
        <tissue evidence="8">Leaf</tissue>
    </source>
</reference>
<evidence type="ECO:0000256" key="5">
    <source>
        <dbReference type="RuleBase" id="RU003718"/>
    </source>
</evidence>
<dbReference type="Pfam" id="PF00201">
    <property type="entry name" value="UDPGT"/>
    <property type="match status" value="1"/>
</dbReference>
<evidence type="ECO:0000256" key="3">
    <source>
        <dbReference type="ARBA" id="ARBA00022679"/>
    </source>
</evidence>
<evidence type="ECO:0000256" key="6">
    <source>
        <dbReference type="RuleBase" id="RU362057"/>
    </source>
</evidence>
<evidence type="ECO:0000313" key="7">
    <source>
        <dbReference type="EMBL" id="KZM98122.1"/>
    </source>
</evidence>
<keyword evidence="5" id="KW-0328">Glycosyltransferase</keyword>
<dbReference type="Proteomes" id="UP000077755">
    <property type="component" value="Chromosome 4"/>
</dbReference>
<dbReference type="EMBL" id="CP093346">
    <property type="protein sequence ID" value="WOG97066.1"/>
    <property type="molecule type" value="Genomic_DNA"/>
</dbReference>
<evidence type="ECO:0000313" key="8">
    <source>
        <dbReference type="EMBL" id="WOG97066.1"/>
    </source>
</evidence>
<dbReference type="PANTHER" id="PTHR11926:SF1534">
    <property type="entry name" value="GLYCOSYLTRANSFERASE"/>
    <property type="match status" value="1"/>
</dbReference>
<dbReference type="GO" id="GO:0080043">
    <property type="term" value="F:quercetin 3-O-glucosyltransferase activity"/>
    <property type="evidence" value="ECO:0007669"/>
    <property type="project" value="TreeGrafter"/>
</dbReference>
<sequence>MNGKHFLILSLAVQSHINPTLQLAKILTHHGAQVTFATTTSGLARLKNLPTIPGLSYATFSDGTEQHSNQSQDPSKKDPPDAYLATLRREGPQNLKKLLQKLSDEGSPVTFIVYTVVLPWAAEAARDMRIPSAFLFIQCAIAFTIFHRFFNSHDGLHSEDNNFRDDASIKIPKLSLFTSQDIPSFLLPSNEYHSSMIPVFREHIQTLEKDPNPCVLVNTFEALEEDFIHSFPSIKFLPIGPLLPFAIQDGHELHDKSSGGHLFQSPTENYLSWLDSKPDTSVIYVSFGSLLVLKDTQKEEILQCLRESGRPFLWVIREIKDEEVSSMRESHCISEEMGMIVPWCSQVEVLSHRATGCFVTHCGWNSTLESMASGVPLVGCPSFSEQKTNMKIIEELWGNGIGAKGNEEGVFVREEIRRCVDIVMGGDEKGNEIKENAAKWKRLAVEAVKKGGSSYNNLLNFLEM</sequence>